<sequence length="269" mass="31124">MIIDSHVHISIYNRNAVSLEEAFELFLKVMEKNGIISAIIIPDNIEEGDGIADLDKAIELVGQRENLFLLGSPQIIQRGSNELRKYQRLLKEGKIKGLKFFSGHDPYFPTDERCLPYYELCEKLDIPVLFHTGENSGDSECAKWNDPKHIVQIAKKYPKLKVIITHYYWPKLDYCYEITKDVSNIYFELAALADKEVVEKSGGIEKIREILRKTIFDRPAKVIFGTDWPMCEIENHIELVKSLGLSKEIEEKVFYKNSINVYKLDIVKH</sequence>
<dbReference type="Gene3D" id="3.20.20.140">
    <property type="entry name" value="Metal-dependent hydrolases"/>
    <property type="match status" value="1"/>
</dbReference>
<dbReference type="AlphaFoldDB" id="A0A1F7I692"/>
<proteinExistence type="predicted"/>
<evidence type="ECO:0000259" key="2">
    <source>
        <dbReference type="Pfam" id="PF04909"/>
    </source>
</evidence>
<dbReference type="Proteomes" id="UP000178076">
    <property type="component" value="Unassembled WGS sequence"/>
</dbReference>
<dbReference type="GO" id="GO:0016787">
    <property type="term" value="F:hydrolase activity"/>
    <property type="evidence" value="ECO:0007669"/>
    <property type="project" value="InterPro"/>
</dbReference>
<dbReference type="InterPro" id="IPR032466">
    <property type="entry name" value="Metal_Hydrolase"/>
</dbReference>
<evidence type="ECO:0000256" key="1">
    <source>
        <dbReference type="ARBA" id="ARBA00023239"/>
    </source>
</evidence>
<dbReference type="InterPro" id="IPR006680">
    <property type="entry name" value="Amidohydro-rel"/>
</dbReference>
<accession>A0A1F7I692</accession>
<name>A0A1F7I692_9BACT</name>
<dbReference type="EMBL" id="MGAD01000004">
    <property type="protein sequence ID" value="OGK38865.1"/>
    <property type="molecule type" value="Genomic_DNA"/>
</dbReference>
<organism evidence="3 4">
    <name type="scientific">Candidatus Roizmanbacteria bacterium RIFCSPHIGHO2_12_FULL_42_10</name>
    <dbReference type="NCBI Taxonomy" id="1802053"/>
    <lineage>
        <taxon>Bacteria</taxon>
        <taxon>Candidatus Roizmaniibacteriota</taxon>
    </lineage>
</organism>
<dbReference type="CDD" id="cd01292">
    <property type="entry name" value="metallo-dependent_hydrolases"/>
    <property type="match status" value="1"/>
</dbReference>
<dbReference type="SUPFAM" id="SSF51556">
    <property type="entry name" value="Metallo-dependent hydrolases"/>
    <property type="match status" value="1"/>
</dbReference>
<dbReference type="GO" id="GO:0016831">
    <property type="term" value="F:carboxy-lyase activity"/>
    <property type="evidence" value="ECO:0007669"/>
    <property type="project" value="InterPro"/>
</dbReference>
<dbReference type="PANTHER" id="PTHR21240:SF19">
    <property type="entry name" value="CATALYTIC_ HYDROLASE"/>
    <property type="match status" value="1"/>
</dbReference>
<feature type="domain" description="Amidohydrolase-related" evidence="2">
    <location>
        <begin position="81"/>
        <end position="264"/>
    </location>
</feature>
<comment type="caution">
    <text evidence="3">The sequence shown here is derived from an EMBL/GenBank/DDBJ whole genome shotgun (WGS) entry which is preliminary data.</text>
</comment>
<evidence type="ECO:0000313" key="3">
    <source>
        <dbReference type="EMBL" id="OGK38865.1"/>
    </source>
</evidence>
<dbReference type="InterPro" id="IPR032465">
    <property type="entry name" value="ACMSD"/>
</dbReference>
<protein>
    <recommendedName>
        <fullName evidence="2">Amidohydrolase-related domain-containing protein</fullName>
    </recommendedName>
</protein>
<keyword evidence="1" id="KW-0456">Lyase</keyword>
<evidence type="ECO:0000313" key="4">
    <source>
        <dbReference type="Proteomes" id="UP000178076"/>
    </source>
</evidence>
<dbReference type="PANTHER" id="PTHR21240">
    <property type="entry name" value="2-AMINO-3-CARBOXYLMUCONATE-6-SEMIALDEHYDE DECARBOXYLASE"/>
    <property type="match status" value="1"/>
</dbReference>
<reference evidence="3 4" key="1">
    <citation type="journal article" date="2016" name="Nat. Commun.">
        <title>Thousands of microbial genomes shed light on interconnected biogeochemical processes in an aquifer system.</title>
        <authorList>
            <person name="Anantharaman K."/>
            <person name="Brown C.T."/>
            <person name="Hug L.A."/>
            <person name="Sharon I."/>
            <person name="Castelle C.J."/>
            <person name="Probst A.J."/>
            <person name="Thomas B.C."/>
            <person name="Singh A."/>
            <person name="Wilkins M.J."/>
            <person name="Karaoz U."/>
            <person name="Brodie E.L."/>
            <person name="Williams K.H."/>
            <person name="Hubbard S.S."/>
            <person name="Banfield J.F."/>
        </authorList>
    </citation>
    <scope>NUCLEOTIDE SEQUENCE [LARGE SCALE GENOMIC DNA]</scope>
</reference>
<gene>
    <name evidence="3" type="ORF">A3F32_02685</name>
</gene>
<dbReference type="Pfam" id="PF04909">
    <property type="entry name" value="Amidohydro_2"/>
    <property type="match status" value="1"/>
</dbReference>